<gene>
    <name evidence="4" type="ORF">DR950_20460</name>
</gene>
<evidence type="ECO:0000313" key="5">
    <source>
        <dbReference type="Proteomes" id="UP000263377"/>
    </source>
</evidence>
<feature type="transmembrane region" description="Helical" evidence="2">
    <location>
        <begin position="415"/>
        <end position="434"/>
    </location>
</feature>
<dbReference type="PROSITE" id="PS51318">
    <property type="entry name" value="TAT"/>
    <property type="match status" value="1"/>
</dbReference>
<sequence>MRKTDRALNRARRLTPALALTAALLAGGAVTAAPAFAAAGPLSLTVHTPAVVGFAGGPVEFTEHLGNPGDQGTSVVLDFEIESDLGTPPNALSLDYFSELTGGWLPVELTERPGADKVVNAGGTGKVVVPAGGTDVRLRLGVPMGRPHDGATNGGTGPSLTFRTGVKGWSQDSPVEPPLTDSHVVKVEGISNGVSGVPAEVVAGGEPVEFDAVLSNPTPSAYTNLGNVLFTDRLAKVEVRGADGKWTTVPGVTAPAEPVAGHYLDGRNSSAAPQSSTTRRVRVSYPADSPLGRTALNPCVFVNEGEEMPFRGTTMCSQGATTEVVAPAPKPSPTGTHKAGEPSTGPAGSDGSRPKPDGGAGGAQPAGDTTTAPAAPAPAASQPAVLSADNVPAAAARPVDANLASTGADSDRTGLIAGVGALLVGVGAGAFVLVRRRRTG</sequence>
<keyword evidence="3" id="KW-0732">Signal</keyword>
<organism evidence="4 5">
    <name type="scientific">Kitasatospora xanthocidica</name>
    <dbReference type="NCBI Taxonomy" id="83382"/>
    <lineage>
        <taxon>Bacteria</taxon>
        <taxon>Bacillati</taxon>
        <taxon>Actinomycetota</taxon>
        <taxon>Actinomycetes</taxon>
        <taxon>Kitasatosporales</taxon>
        <taxon>Streptomycetaceae</taxon>
        <taxon>Kitasatospora</taxon>
    </lineage>
</organism>
<keyword evidence="2" id="KW-0472">Membrane</keyword>
<dbReference type="NCBIfam" id="NF041528">
    <property type="entry name" value="strep_LAETG"/>
    <property type="match status" value="1"/>
</dbReference>
<feature type="compositionally biased region" description="Low complexity" evidence="1">
    <location>
        <begin position="365"/>
        <end position="384"/>
    </location>
</feature>
<dbReference type="RefSeq" id="WP_117487992.1">
    <property type="nucleotide sequence ID" value="NZ_QVIG01000001.1"/>
</dbReference>
<evidence type="ECO:0000256" key="1">
    <source>
        <dbReference type="SAM" id="MobiDB-lite"/>
    </source>
</evidence>
<dbReference type="AlphaFoldDB" id="A0A372ZWX7"/>
<keyword evidence="5" id="KW-1185">Reference proteome</keyword>
<protein>
    <submittedName>
        <fullName evidence="4">LPXTG cell wall anchor domain-containing protein</fullName>
    </submittedName>
</protein>
<dbReference type="EMBL" id="QVIG01000001">
    <property type="protein sequence ID" value="RGD59837.1"/>
    <property type="molecule type" value="Genomic_DNA"/>
</dbReference>
<dbReference type="Proteomes" id="UP000263377">
    <property type="component" value="Unassembled WGS sequence"/>
</dbReference>
<feature type="region of interest" description="Disordered" evidence="1">
    <location>
        <begin position="259"/>
        <end position="286"/>
    </location>
</feature>
<feature type="signal peptide" evidence="3">
    <location>
        <begin position="1"/>
        <end position="37"/>
    </location>
</feature>
<feature type="compositionally biased region" description="Polar residues" evidence="1">
    <location>
        <begin position="267"/>
        <end position="278"/>
    </location>
</feature>
<dbReference type="NCBIfam" id="TIGR01167">
    <property type="entry name" value="LPXTG_anchor"/>
    <property type="match status" value="1"/>
</dbReference>
<evidence type="ECO:0000256" key="2">
    <source>
        <dbReference type="SAM" id="Phobius"/>
    </source>
</evidence>
<name>A0A372ZWX7_9ACTN</name>
<reference evidence="4 5" key="1">
    <citation type="submission" date="2018-08" db="EMBL/GenBank/DDBJ databases">
        <title>Diversity &amp; Physiological Properties of Lignin-Decomposing Actinobacteria from Soil.</title>
        <authorList>
            <person name="Roh S.G."/>
            <person name="Kim S.B."/>
        </authorList>
    </citation>
    <scope>NUCLEOTIDE SEQUENCE [LARGE SCALE GENOMIC DNA]</scope>
    <source>
        <strain evidence="4 5">MMS17-GH009</strain>
    </source>
</reference>
<feature type="region of interest" description="Disordered" evidence="1">
    <location>
        <begin position="324"/>
        <end position="386"/>
    </location>
</feature>
<keyword evidence="2" id="KW-0812">Transmembrane</keyword>
<comment type="caution">
    <text evidence="4">The sequence shown here is derived from an EMBL/GenBank/DDBJ whole genome shotgun (WGS) entry which is preliminary data.</text>
</comment>
<dbReference type="InterPro" id="IPR006311">
    <property type="entry name" value="TAT_signal"/>
</dbReference>
<feature type="chain" id="PRO_5016944152" evidence="3">
    <location>
        <begin position="38"/>
        <end position="440"/>
    </location>
</feature>
<keyword evidence="2" id="KW-1133">Transmembrane helix</keyword>
<accession>A0A372ZWX7</accession>
<evidence type="ECO:0000313" key="4">
    <source>
        <dbReference type="EMBL" id="RGD59837.1"/>
    </source>
</evidence>
<evidence type="ECO:0000256" key="3">
    <source>
        <dbReference type="SAM" id="SignalP"/>
    </source>
</evidence>
<proteinExistence type="predicted"/>